<evidence type="ECO:0000256" key="6">
    <source>
        <dbReference type="ARBA" id="ARBA00022989"/>
    </source>
</evidence>
<evidence type="ECO:0000256" key="8">
    <source>
        <dbReference type="ARBA" id="ARBA00023136"/>
    </source>
</evidence>
<comment type="subcellular location">
    <subcellularLocation>
        <location evidence="1">Mitochondrion membrane</location>
        <topology evidence="1">Multi-pass membrane protein</topology>
    </subcellularLocation>
</comment>
<evidence type="ECO:0000256" key="4">
    <source>
        <dbReference type="ARBA" id="ARBA00022692"/>
    </source>
</evidence>
<organism evidence="11 12">
    <name type="scientific">Prorocentrum cordatum</name>
    <dbReference type="NCBI Taxonomy" id="2364126"/>
    <lineage>
        <taxon>Eukaryota</taxon>
        <taxon>Sar</taxon>
        <taxon>Alveolata</taxon>
        <taxon>Dinophyceae</taxon>
        <taxon>Prorocentrales</taxon>
        <taxon>Prorocentraceae</taxon>
        <taxon>Prorocentrum</taxon>
    </lineage>
</organism>
<dbReference type="Proteomes" id="UP001189429">
    <property type="component" value="Unassembled WGS sequence"/>
</dbReference>
<name>A0ABN9XZH3_9DINO</name>
<gene>
    <name evidence="11" type="ORF">PCOR1329_LOCUS80263</name>
</gene>
<evidence type="ECO:0000256" key="3">
    <source>
        <dbReference type="ARBA" id="ARBA00022448"/>
    </source>
</evidence>
<reference evidence="11" key="1">
    <citation type="submission" date="2023-10" db="EMBL/GenBank/DDBJ databases">
        <authorList>
            <person name="Chen Y."/>
            <person name="Shah S."/>
            <person name="Dougan E. K."/>
            <person name="Thang M."/>
            <person name="Chan C."/>
        </authorList>
    </citation>
    <scope>NUCLEOTIDE SEQUENCE [LARGE SCALE GENOMIC DNA]</scope>
</reference>
<dbReference type="Gene3D" id="1.50.40.10">
    <property type="entry name" value="Mitochondrial carrier domain"/>
    <property type="match status" value="1"/>
</dbReference>
<dbReference type="EMBL" id="CAUYUJ010021359">
    <property type="protein sequence ID" value="CAK0904149.1"/>
    <property type="molecule type" value="Genomic_DNA"/>
</dbReference>
<evidence type="ECO:0000256" key="10">
    <source>
        <dbReference type="RuleBase" id="RU000488"/>
    </source>
</evidence>
<dbReference type="Pfam" id="PF00153">
    <property type="entry name" value="Mito_carr"/>
    <property type="match status" value="2"/>
</dbReference>
<evidence type="ECO:0000313" key="12">
    <source>
        <dbReference type="Proteomes" id="UP001189429"/>
    </source>
</evidence>
<keyword evidence="7" id="KW-0496">Mitochondrion</keyword>
<comment type="caution">
    <text evidence="11">The sequence shown here is derived from an EMBL/GenBank/DDBJ whole genome shotgun (WGS) entry which is preliminary data.</text>
</comment>
<dbReference type="InterPro" id="IPR023395">
    <property type="entry name" value="MCP_dom_sf"/>
</dbReference>
<proteinExistence type="inferred from homology"/>
<evidence type="ECO:0000256" key="5">
    <source>
        <dbReference type="ARBA" id="ARBA00022737"/>
    </source>
</evidence>
<dbReference type="PROSITE" id="PS50920">
    <property type="entry name" value="SOLCAR"/>
    <property type="match status" value="1"/>
</dbReference>
<evidence type="ECO:0000256" key="7">
    <source>
        <dbReference type="ARBA" id="ARBA00023128"/>
    </source>
</evidence>
<evidence type="ECO:0008006" key="13">
    <source>
        <dbReference type="Google" id="ProtNLM"/>
    </source>
</evidence>
<protein>
    <recommendedName>
        <fullName evidence="13">ADP,ATP carrier protein</fullName>
    </recommendedName>
</protein>
<sequence>MVKCNTQGSRVPLAETFWQLWHAHGARMLYRGFLACAARDVGQTAAYFGLAEFFGRSEYLQRQFGSHAALIAGMLTGLGHCHVELPFDCIKTRMHTNWEYRGYADCMRDVFQDGPFVGFRRLFRGYLPWMSRAMLCHGASFWAIAQARRVAGL</sequence>
<keyword evidence="8 9" id="KW-0472">Membrane</keyword>
<accession>A0ABN9XZH3</accession>
<evidence type="ECO:0000256" key="1">
    <source>
        <dbReference type="ARBA" id="ARBA00004225"/>
    </source>
</evidence>
<comment type="similarity">
    <text evidence="2 10">Belongs to the mitochondrial carrier (TC 2.A.29) family.</text>
</comment>
<evidence type="ECO:0000256" key="2">
    <source>
        <dbReference type="ARBA" id="ARBA00006375"/>
    </source>
</evidence>
<keyword evidence="3 10" id="KW-0813">Transport</keyword>
<keyword evidence="6" id="KW-1133">Transmembrane helix</keyword>
<dbReference type="PANTHER" id="PTHR45624">
    <property type="entry name" value="MITOCHONDRIAL BASIC AMINO ACIDS TRANSPORTER-RELATED"/>
    <property type="match status" value="1"/>
</dbReference>
<dbReference type="InterPro" id="IPR050567">
    <property type="entry name" value="Mitochondrial_Carrier"/>
</dbReference>
<keyword evidence="4 9" id="KW-0812">Transmembrane</keyword>
<feature type="repeat" description="Solcar" evidence="9">
    <location>
        <begin position="64"/>
        <end position="150"/>
    </location>
</feature>
<keyword evidence="5" id="KW-0677">Repeat</keyword>
<dbReference type="PANTHER" id="PTHR45624:SF12">
    <property type="entry name" value="MITOCHONDRIAL ORNITHINE TRANSPORTER 1"/>
    <property type="match status" value="1"/>
</dbReference>
<keyword evidence="12" id="KW-1185">Reference proteome</keyword>
<evidence type="ECO:0000313" key="11">
    <source>
        <dbReference type="EMBL" id="CAK0904149.1"/>
    </source>
</evidence>
<evidence type="ECO:0000256" key="9">
    <source>
        <dbReference type="PROSITE-ProRule" id="PRU00282"/>
    </source>
</evidence>
<dbReference type="InterPro" id="IPR018108">
    <property type="entry name" value="MCP_transmembrane"/>
</dbReference>
<dbReference type="SUPFAM" id="SSF103506">
    <property type="entry name" value="Mitochondrial carrier"/>
    <property type="match status" value="1"/>
</dbReference>